<evidence type="ECO:0000256" key="1">
    <source>
        <dbReference type="ARBA" id="ARBA00004651"/>
    </source>
</evidence>
<dbReference type="InterPro" id="IPR010920">
    <property type="entry name" value="LSM_dom_sf"/>
</dbReference>
<dbReference type="Gene3D" id="2.30.30.60">
    <property type="match status" value="1"/>
</dbReference>
<feature type="domain" description="Mechanosensitive ion channel MscS C-terminal" evidence="9">
    <location>
        <begin position="251"/>
        <end position="306"/>
    </location>
</feature>
<dbReference type="AlphaFoldDB" id="A0A9Y2ER65"/>
<evidence type="ECO:0000313" key="12">
    <source>
        <dbReference type="Proteomes" id="UP001243623"/>
    </source>
</evidence>
<dbReference type="EMBL" id="CP120678">
    <property type="protein sequence ID" value="WIW70832.1"/>
    <property type="molecule type" value="Genomic_DNA"/>
</dbReference>
<dbReference type="InterPro" id="IPR049142">
    <property type="entry name" value="MS_channel_1st"/>
</dbReference>
<dbReference type="InterPro" id="IPR011066">
    <property type="entry name" value="MscS_channel_C_sf"/>
</dbReference>
<evidence type="ECO:0000256" key="2">
    <source>
        <dbReference type="ARBA" id="ARBA00008017"/>
    </source>
</evidence>
<dbReference type="Proteomes" id="UP001243623">
    <property type="component" value="Chromosome"/>
</dbReference>
<keyword evidence="12" id="KW-1185">Reference proteome</keyword>
<accession>A0A9Y2ER65</accession>
<comment type="similarity">
    <text evidence="2">Belongs to the MscS (TC 1.A.23) family.</text>
</comment>
<feature type="transmembrane region" description="Helical" evidence="7">
    <location>
        <begin position="155"/>
        <end position="174"/>
    </location>
</feature>
<dbReference type="PANTHER" id="PTHR30221">
    <property type="entry name" value="SMALL-CONDUCTANCE MECHANOSENSITIVE CHANNEL"/>
    <property type="match status" value="1"/>
</dbReference>
<comment type="subcellular location">
    <subcellularLocation>
        <location evidence="1">Cell membrane</location>
        <topology evidence="1">Multi-pass membrane protein</topology>
    </subcellularLocation>
</comment>
<feature type="domain" description="Mechanosensitive ion channel MscS" evidence="8">
    <location>
        <begin position="176"/>
        <end position="243"/>
    </location>
</feature>
<proteinExistence type="inferred from homology"/>
<gene>
    <name evidence="11" type="ORF">P3F81_00470</name>
</gene>
<feature type="transmembrane region" description="Helical" evidence="7">
    <location>
        <begin position="129"/>
        <end position="149"/>
    </location>
</feature>
<evidence type="ECO:0000259" key="9">
    <source>
        <dbReference type="Pfam" id="PF21082"/>
    </source>
</evidence>
<dbReference type="RefSeq" id="WP_147667404.1">
    <property type="nucleotide sequence ID" value="NZ_CP120678.1"/>
</dbReference>
<keyword evidence="6 7" id="KW-0472">Membrane</keyword>
<evidence type="ECO:0000256" key="3">
    <source>
        <dbReference type="ARBA" id="ARBA00022475"/>
    </source>
</evidence>
<evidence type="ECO:0000256" key="5">
    <source>
        <dbReference type="ARBA" id="ARBA00022989"/>
    </source>
</evidence>
<dbReference type="InterPro" id="IPR023408">
    <property type="entry name" value="MscS_beta-dom_sf"/>
</dbReference>
<evidence type="ECO:0000313" key="11">
    <source>
        <dbReference type="EMBL" id="WIW70832.1"/>
    </source>
</evidence>
<feature type="transmembrane region" description="Helical" evidence="7">
    <location>
        <begin position="90"/>
        <end position="108"/>
    </location>
</feature>
<dbReference type="SUPFAM" id="SSF50182">
    <property type="entry name" value="Sm-like ribonucleoproteins"/>
    <property type="match status" value="1"/>
</dbReference>
<dbReference type="InterPro" id="IPR049278">
    <property type="entry name" value="MS_channel_C"/>
</dbReference>
<dbReference type="Gene3D" id="3.30.70.100">
    <property type="match status" value="1"/>
</dbReference>
<feature type="domain" description="Mechanosensitive ion channel transmembrane helices 2/3" evidence="10">
    <location>
        <begin position="135"/>
        <end position="175"/>
    </location>
</feature>
<keyword evidence="3" id="KW-1003">Cell membrane</keyword>
<sequence length="351" mass="39247">MNEFLHINWEHIIEVLWLPVCIQIIALIIGLAINRFVNMKIHSRLNDSPQNLHLVLSHALKGVPISLCSGIGLYWTLTSLDNMTPKLQDFLSNILLGIIFFTITRVLARIAVGVIDMHTQANDSNMPKTTLLTNIVEISIYVMGALILLQSYGISITPIITALGIGGMALALGLQDMLANIFAGIHLILSKQIRLGDYIRLSNGQEGRVQDISWRFTTIEASTKNVIVIPNQQIASAILTNYSMPAQDIAIVVPVGVSYDSNLDEVERITLDVAKKTMEKFEPTLENYHPLVRFHTFADSSINFNVILHSGSFVNQHVLKHEFIKALTARYRQDGINIPFPIRTIQMESKE</sequence>
<dbReference type="Pfam" id="PF00924">
    <property type="entry name" value="MS_channel_2nd"/>
    <property type="match status" value="1"/>
</dbReference>
<dbReference type="SUPFAM" id="SSF82861">
    <property type="entry name" value="Mechanosensitive channel protein MscS (YggB), transmembrane region"/>
    <property type="match status" value="1"/>
</dbReference>
<evidence type="ECO:0000256" key="4">
    <source>
        <dbReference type="ARBA" id="ARBA00022692"/>
    </source>
</evidence>
<dbReference type="SUPFAM" id="SSF82689">
    <property type="entry name" value="Mechanosensitive channel protein MscS (YggB), C-terminal domain"/>
    <property type="match status" value="1"/>
</dbReference>
<evidence type="ECO:0000259" key="8">
    <source>
        <dbReference type="Pfam" id="PF00924"/>
    </source>
</evidence>
<name>A0A9Y2ER65_9FIRM</name>
<organism evidence="11 12">
    <name type="scientific">Selenobaculum gibii</name>
    <dbReference type="NCBI Taxonomy" id="3054208"/>
    <lineage>
        <taxon>Bacteria</taxon>
        <taxon>Bacillati</taxon>
        <taxon>Bacillota</taxon>
        <taxon>Negativicutes</taxon>
        <taxon>Selenomonadales</taxon>
        <taxon>Selenomonadaceae</taxon>
        <taxon>Selenobaculum</taxon>
    </lineage>
</organism>
<evidence type="ECO:0000256" key="7">
    <source>
        <dbReference type="SAM" id="Phobius"/>
    </source>
</evidence>
<dbReference type="InterPro" id="IPR011014">
    <property type="entry name" value="MscS_channel_TM-2"/>
</dbReference>
<dbReference type="InterPro" id="IPR045275">
    <property type="entry name" value="MscS_archaea/bacteria_type"/>
</dbReference>
<dbReference type="InterPro" id="IPR006685">
    <property type="entry name" value="MscS_channel_2nd"/>
</dbReference>
<keyword evidence="4 7" id="KW-0812">Transmembrane</keyword>
<evidence type="ECO:0000256" key="6">
    <source>
        <dbReference type="ARBA" id="ARBA00023136"/>
    </source>
</evidence>
<dbReference type="KEGG" id="sgbi:P3F81_00470"/>
<keyword evidence="5 7" id="KW-1133">Transmembrane helix</keyword>
<dbReference type="GO" id="GO:0005886">
    <property type="term" value="C:plasma membrane"/>
    <property type="evidence" value="ECO:0007669"/>
    <property type="project" value="UniProtKB-SubCell"/>
</dbReference>
<dbReference type="Pfam" id="PF21088">
    <property type="entry name" value="MS_channel_1st"/>
    <property type="match status" value="1"/>
</dbReference>
<dbReference type="Gene3D" id="1.10.287.1260">
    <property type="match status" value="1"/>
</dbReference>
<reference evidence="11" key="1">
    <citation type="submission" date="2023-03" db="EMBL/GenBank/DDBJ databases">
        <title>Selenobaculum gbiensis gen. nov. sp. nov., a new bacterium isolated from the gut microbiota of IBD patient.</title>
        <authorList>
            <person name="Yeo S."/>
            <person name="Park H."/>
            <person name="Huh C.S."/>
        </authorList>
    </citation>
    <scope>NUCLEOTIDE SEQUENCE</scope>
    <source>
        <strain evidence="11">ICN-92133</strain>
    </source>
</reference>
<dbReference type="PANTHER" id="PTHR30221:SF1">
    <property type="entry name" value="SMALL-CONDUCTANCE MECHANOSENSITIVE CHANNEL"/>
    <property type="match status" value="1"/>
</dbReference>
<dbReference type="Pfam" id="PF21082">
    <property type="entry name" value="MS_channel_3rd"/>
    <property type="match status" value="1"/>
</dbReference>
<dbReference type="GO" id="GO:0008381">
    <property type="term" value="F:mechanosensitive monoatomic ion channel activity"/>
    <property type="evidence" value="ECO:0007669"/>
    <property type="project" value="InterPro"/>
</dbReference>
<feature type="transmembrane region" description="Helical" evidence="7">
    <location>
        <begin position="12"/>
        <end position="33"/>
    </location>
</feature>
<protein>
    <submittedName>
        <fullName evidence="11">Mechanosensitive ion channel family protein</fullName>
    </submittedName>
</protein>
<evidence type="ECO:0000259" key="10">
    <source>
        <dbReference type="Pfam" id="PF21088"/>
    </source>
</evidence>